<feature type="signal peptide" evidence="2">
    <location>
        <begin position="1"/>
        <end position="17"/>
    </location>
</feature>
<evidence type="ECO:0000256" key="1">
    <source>
        <dbReference type="ARBA" id="ARBA00007553"/>
    </source>
</evidence>
<dbReference type="SUPFAM" id="SSF55846">
    <property type="entry name" value="N-acetylmuramoyl-L-alanine amidase-like"/>
    <property type="match status" value="1"/>
</dbReference>
<dbReference type="GeneID" id="106476131"/>
<dbReference type="InterPro" id="IPR006619">
    <property type="entry name" value="PGRP_domain_met/bac"/>
</dbReference>
<evidence type="ECO:0000259" key="4">
    <source>
        <dbReference type="SMART" id="SM00701"/>
    </source>
</evidence>
<dbReference type="Proteomes" id="UP000694941">
    <property type="component" value="Unplaced"/>
</dbReference>
<organism evidence="5 6">
    <name type="scientific">Limulus polyphemus</name>
    <name type="common">Atlantic horseshoe crab</name>
    <dbReference type="NCBI Taxonomy" id="6850"/>
    <lineage>
        <taxon>Eukaryota</taxon>
        <taxon>Metazoa</taxon>
        <taxon>Ecdysozoa</taxon>
        <taxon>Arthropoda</taxon>
        <taxon>Chelicerata</taxon>
        <taxon>Merostomata</taxon>
        <taxon>Xiphosura</taxon>
        <taxon>Limulidae</taxon>
        <taxon>Limulus</taxon>
    </lineage>
</organism>
<protein>
    <submittedName>
        <fullName evidence="6">Peptidoglycan-recognition protein SC2-like</fullName>
    </submittedName>
</protein>
<dbReference type="InterPro" id="IPR002502">
    <property type="entry name" value="Amidase_domain"/>
</dbReference>
<evidence type="ECO:0000313" key="5">
    <source>
        <dbReference type="Proteomes" id="UP000694941"/>
    </source>
</evidence>
<dbReference type="Pfam" id="PF01510">
    <property type="entry name" value="Amidase_2"/>
    <property type="match status" value="1"/>
</dbReference>
<dbReference type="PANTHER" id="PTHR11022:SF41">
    <property type="entry name" value="PEPTIDOGLYCAN-RECOGNITION PROTEIN LC-RELATED"/>
    <property type="match status" value="1"/>
</dbReference>
<dbReference type="InterPro" id="IPR036505">
    <property type="entry name" value="Amidase/PGRP_sf"/>
</dbReference>
<dbReference type="PANTHER" id="PTHR11022">
    <property type="entry name" value="PEPTIDOGLYCAN RECOGNITION PROTEIN"/>
    <property type="match status" value="1"/>
</dbReference>
<reference evidence="6" key="1">
    <citation type="submission" date="2025-08" db="UniProtKB">
        <authorList>
            <consortium name="RefSeq"/>
        </authorList>
    </citation>
    <scope>IDENTIFICATION</scope>
    <source>
        <tissue evidence="6">Muscle</tissue>
    </source>
</reference>
<dbReference type="RefSeq" id="XP_013792255.1">
    <property type="nucleotide sequence ID" value="XM_013936801.2"/>
</dbReference>
<dbReference type="InterPro" id="IPR015510">
    <property type="entry name" value="PGRP"/>
</dbReference>
<feature type="domain" description="N-acetylmuramoyl-L-alanine amidase" evidence="3">
    <location>
        <begin position="91"/>
        <end position="227"/>
    </location>
</feature>
<name>A0ABM1C0T5_LIMPO</name>
<comment type="similarity">
    <text evidence="1">Belongs to the N-acetylmuramoyl-L-alanine amidase 2 family.</text>
</comment>
<evidence type="ECO:0000259" key="3">
    <source>
        <dbReference type="SMART" id="SM00644"/>
    </source>
</evidence>
<dbReference type="SMART" id="SM00644">
    <property type="entry name" value="Ami_2"/>
    <property type="match status" value="1"/>
</dbReference>
<evidence type="ECO:0000313" key="6">
    <source>
        <dbReference type="RefSeq" id="XP_013792255.1"/>
    </source>
</evidence>
<dbReference type="SMART" id="SM00701">
    <property type="entry name" value="PGRP"/>
    <property type="match status" value="1"/>
</dbReference>
<keyword evidence="5" id="KW-1185">Reference proteome</keyword>
<dbReference type="Gene3D" id="3.40.80.10">
    <property type="entry name" value="Peptidoglycan recognition protein-like"/>
    <property type="match status" value="1"/>
</dbReference>
<keyword evidence="2" id="KW-0732">Signal</keyword>
<feature type="chain" id="PRO_5045706338" evidence="2">
    <location>
        <begin position="18"/>
        <end position="249"/>
    </location>
</feature>
<evidence type="ECO:0000256" key="2">
    <source>
        <dbReference type="SAM" id="SignalP"/>
    </source>
</evidence>
<feature type="domain" description="Peptidoglycan recognition protein family" evidence="4">
    <location>
        <begin position="79"/>
        <end position="221"/>
    </location>
</feature>
<sequence length="249" mass="27098">MTYVLLVLSFQVLGIFAAYNESPCKDEIRSGQSGVCMETGCCDGGNYVSGYCPTQPNNVKCCFSRNTCSSSDQKACDDVSIVTRSQWGARGPKSQSSLQTPVGKILIHHTAGATCNSQSSCSRVVRNIQMYHMNTKKWSDIGYNFLIGGDGKVYEGRGWKTRGAHSPGYNSKSLGISFIGNYQEETPSSGMLQAAKTLAECGVSKGYITSSHTVHGHRDAKCTDCPGNKLYDVIKRWTNYGGRLPDYVC</sequence>
<gene>
    <name evidence="6" type="primary">LOC106476131</name>
</gene>
<accession>A0ABM1C0T5</accession>
<dbReference type="CDD" id="cd06583">
    <property type="entry name" value="PGRP"/>
    <property type="match status" value="1"/>
</dbReference>
<proteinExistence type="inferred from homology"/>